<protein>
    <submittedName>
        <fullName evidence="1">Uncharacterized protein</fullName>
    </submittedName>
</protein>
<gene>
    <name evidence="1" type="ORF">GTOL_12857</name>
</gene>
<organism evidence="1 2">
    <name type="scientific">Georgfuchsia toluolica</name>
    <dbReference type="NCBI Taxonomy" id="424218"/>
    <lineage>
        <taxon>Bacteria</taxon>
        <taxon>Pseudomonadati</taxon>
        <taxon>Pseudomonadota</taxon>
        <taxon>Betaproteobacteria</taxon>
        <taxon>Nitrosomonadales</taxon>
        <taxon>Sterolibacteriaceae</taxon>
        <taxon>Georgfuchsia</taxon>
    </lineage>
</organism>
<name>A0A916J6R0_9PROT</name>
<accession>A0A916J6R0</accession>
<keyword evidence="2" id="KW-1185">Reference proteome</keyword>
<dbReference type="Proteomes" id="UP000742786">
    <property type="component" value="Unassembled WGS sequence"/>
</dbReference>
<comment type="caution">
    <text evidence="1">The sequence shown here is derived from an EMBL/GenBank/DDBJ whole genome shotgun (WGS) entry which is preliminary data.</text>
</comment>
<dbReference type="RefSeq" id="WP_220636762.1">
    <property type="nucleotide sequence ID" value="NZ_CAJQUM010000001.1"/>
</dbReference>
<reference evidence="1" key="1">
    <citation type="submission" date="2021-04" db="EMBL/GenBank/DDBJ databases">
        <authorList>
            <person name="Hornung B."/>
        </authorList>
    </citation>
    <scope>NUCLEOTIDE SEQUENCE</scope>
    <source>
        <strain evidence="1">G5G6</strain>
    </source>
</reference>
<dbReference type="EMBL" id="CAJQUM010000001">
    <property type="protein sequence ID" value="CAG4884974.1"/>
    <property type="molecule type" value="Genomic_DNA"/>
</dbReference>
<evidence type="ECO:0000313" key="1">
    <source>
        <dbReference type="EMBL" id="CAG4884974.1"/>
    </source>
</evidence>
<proteinExistence type="predicted"/>
<dbReference type="AlphaFoldDB" id="A0A916J6R0"/>
<sequence length="63" mass="7378">MRDVEKRIERLEDRLADYCAPFKIQMDSELEGCVPIFDECIDDADPETFELVAEVASQFYEQD</sequence>
<evidence type="ECO:0000313" key="2">
    <source>
        <dbReference type="Proteomes" id="UP000742786"/>
    </source>
</evidence>